<feature type="compositionally biased region" description="Polar residues" evidence="1">
    <location>
        <begin position="407"/>
        <end position="433"/>
    </location>
</feature>
<keyword evidence="2" id="KW-0472">Membrane</keyword>
<dbReference type="EMBL" id="JAIXMP010000016">
    <property type="protein sequence ID" value="KAI9260536.1"/>
    <property type="molecule type" value="Genomic_DNA"/>
</dbReference>
<evidence type="ECO:0000313" key="4">
    <source>
        <dbReference type="Proteomes" id="UP001209540"/>
    </source>
</evidence>
<keyword evidence="4" id="KW-1185">Reference proteome</keyword>
<feature type="compositionally biased region" description="Polar residues" evidence="1">
    <location>
        <begin position="304"/>
        <end position="314"/>
    </location>
</feature>
<keyword evidence="2" id="KW-1133">Transmembrane helix</keyword>
<organism evidence="3 4">
    <name type="scientific">Phascolomyces articulosus</name>
    <dbReference type="NCBI Taxonomy" id="60185"/>
    <lineage>
        <taxon>Eukaryota</taxon>
        <taxon>Fungi</taxon>
        <taxon>Fungi incertae sedis</taxon>
        <taxon>Mucoromycota</taxon>
        <taxon>Mucoromycotina</taxon>
        <taxon>Mucoromycetes</taxon>
        <taxon>Mucorales</taxon>
        <taxon>Lichtheimiaceae</taxon>
        <taxon>Phascolomyces</taxon>
    </lineage>
</organism>
<feature type="compositionally biased region" description="Polar residues" evidence="1">
    <location>
        <begin position="448"/>
        <end position="460"/>
    </location>
</feature>
<dbReference type="Pfam" id="PF24681">
    <property type="entry name" value="Kelch_KLHDC2_KLHL20_DRC7"/>
    <property type="match status" value="1"/>
</dbReference>
<protein>
    <recommendedName>
        <fullName evidence="5">Galactose oxidase</fullName>
    </recommendedName>
</protein>
<evidence type="ECO:0000313" key="3">
    <source>
        <dbReference type="EMBL" id="KAI9260536.1"/>
    </source>
</evidence>
<feature type="compositionally biased region" description="Low complexity" evidence="1">
    <location>
        <begin position="461"/>
        <end position="470"/>
    </location>
</feature>
<proteinExistence type="predicted"/>
<dbReference type="InterPro" id="IPR015915">
    <property type="entry name" value="Kelch-typ_b-propeller"/>
</dbReference>
<evidence type="ECO:0000256" key="1">
    <source>
        <dbReference type="SAM" id="MobiDB-lite"/>
    </source>
</evidence>
<feature type="compositionally biased region" description="Low complexity" evidence="1">
    <location>
        <begin position="383"/>
        <end position="396"/>
    </location>
</feature>
<feature type="transmembrane region" description="Helical" evidence="2">
    <location>
        <begin position="330"/>
        <end position="352"/>
    </location>
</feature>
<keyword evidence="2" id="KW-0812">Transmembrane</keyword>
<accession>A0AAD5K7X5</accession>
<dbReference type="AlphaFoldDB" id="A0AAD5K7X5"/>
<evidence type="ECO:0008006" key="5">
    <source>
        <dbReference type="Google" id="ProtNLM"/>
    </source>
</evidence>
<dbReference type="SUPFAM" id="SSF117281">
    <property type="entry name" value="Kelch motif"/>
    <property type="match status" value="1"/>
</dbReference>
<feature type="region of interest" description="Disordered" evidence="1">
    <location>
        <begin position="363"/>
        <end position="492"/>
    </location>
</feature>
<evidence type="ECO:0000256" key="2">
    <source>
        <dbReference type="SAM" id="Phobius"/>
    </source>
</evidence>
<dbReference type="Gene3D" id="2.120.10.80">
    <property type="entry name" value="Kelch-type beta propeller"/>
    <property type="match status" value="1"/>
</dbReference>
<name>A0AAD5K7X5_9FUNG</name>
<dbReference type="PANTHER" id="PTHR16861:SF4">
    <property type="entry name" value="SH3 DOMAIN PROTEIN (AFU_ORTHOLOGUE AFUA_1G13610)"/>
    <property type="match status" value="1"/>
</dbReference>
<sequence>MEMQNEWETVDKNMGTNYDFALVAVPNQNLIYLDGGEDGSVPQAYKSAIFSLNSDDDDGWIPVTPERSNSTTESPTALLGPDNSTIYVWGGRRFGFTEVVDRYPREMFILSLRNEGISSWSTGPAAELGRSLNAGVLVESSIYYIGGTYTPLNGSGSYSVPMNNALTFDTVSGEWSSHPIGGDVTPAGRYGHTLTLKPSTGEVILFGGWDRGDYFYLLNTQGGDLSWSNRTIQGEDAIYSPLRYNGAFYDHSAVMVGSYLFILFGAVNEPGSGNGPSTNKTWVMDADQWAWISSINAIQPVPLPTSNDTPGQGSDSRDDASTGGLSAGTIAGAVVGAVVGVIIIAAILFFIIRRKRRQLQQEQQNQDEEGIKEEYNNNKTKGSGDNSVDPSGDSPSSPSPPDYGDLEQNNDNHNVQQPLSSKTEHFGTTTYSDPQEEESKKVEILSADYSTDNPKLSQDLSSAASASASHALEKPDGGIRCFNSKPVKPDGE</sequence>
<reference evidence="3" key="1">
    <citation type="journal article" date="2022" name="IScience">
        <title>Evolution of zygomycete secretomes and the origins of terrestrial fungal ecologies.</title>
        <authorList>
            <person name="Chang Y."/>
            <person name="Wang Y."/>
            <person name="Mondo S."/>
            <person name="Ahrendt S."/>
            <person name="Andreopoulos W."/>
            <person name="Barry K."/>
            <person name="Beard J."/>
            <person name="Benny G.L."/>
            <person name="Blankenship S."/>
            <person name="Bonito G."/>
            <person name="Cuomo C."/>
            <person name="Desiro A."/>
            <person name="Gervers K.A."/>
            <person name="Hundley H."/>
            <person name="Kuo A."/>
            <person name="LaButti K."/>
            <person name="Lang B.F."/>
            <person name="Lipzen A."/>
            <person name="O'Donnell K."/>
            <person name="Pangilinan J."/>
            <person name="Reynolds N."/>
            <person name="Sandor L."/>
            <person name="Smith M.E."/>
            <person name="Tsang A."/>
            <person name="Grigoriev I.V."/>
            <person name="Stajich J.E."/>
            <person name="Spatafora J.W."/>
        </authorList>
    </citation>
    <scope>NUCLEOTIDE SEQUENCE</scope>
    <source>
        <strain evidence="3">RSA 2281</strain>
    </source>
</reference>
<reference evidence="3" key="2">
    <citation type="submission" date="2023-02" db="EMBL/GenBank/DDBJ databases">
        <authorList>
            <consortium name="DOE Joint Genome Institute"/>
            <person name="Mondo S.J."/>
            <person name="Chang Y."/>
            <person name="Wang Y."/>
            <person name="Ahrendt S."/>
            <person name="Andreopoulos W."/>
            <person name="Barry K."/>
            <person name="Beard J."/>
            <person name="Benny G.L."/>
            <person name="Blankenship S."/>
            <person name="Bonito G."/>
            <person name="Cuomo C."/>
            <person name="Desiro A."/>
            <person name="Gervers K.A."/>
            <person name="Hundley H."/>
            <person name="Kuo A."/>
            <person name="LaButti K."/>
            <person name="Lang B.F."/>
            <person name="Lipzen A."/>
            <person name="O'Donnell K."/>
            <person name="Pangilinan J."/>
            <person name="Reynolds N."/>
            <person name="Sandor L."/>
            <person name="Smith M.W."/>
            <person name="Tsang A."/>
            <person name="Grigoriev I.V."/>
            <person name="Stajich J.E."/>
            <person name="Spatafora J.W."/>
        </authorList>
    </citation>
    <scope>NUCLEOTIDE SEQUENCE</scope>
    <source>
        <strain evidence="3">RSA 2281</strain>
    </source>
</reference>
<feature type="region of interest" description="Disordered" evidence="1">
    <location>
        <begin position="301"/>
        <end position="322"/>
    </location>
</feature>
<gene>
    <name evidence="3" type="ORF">BDA99DRAFT_560617</name>
</gene>
<comment type="caution">
    <text evidence="3">The sequence shown here is derived from an EMBL/GenBank/DDBJ whole genome shotgun (WGS) entry which is preliminary data.</text>
</comment>
<dbReference type="Proteomes" id="UP001209540">
    <property type="component" value="Unassembled WGS sequence"/>
</dbReference>
<dbReference type="PANTHER" id="PTHR16861">
    <property type="entry name" value="GLYCOPROTEIN 38"/>
    <property type="match status" value="1"/>
</dbReference>